<proteinExistence type="inferred from homology"/>
<accession>A0ABV8RJG2</accession>
<keyword evidence="6 8" id="KW-1133">Transmembrane helix</keyword>
<comment type="subcellular location">
    <subcellularLocation>
        <location evidence="1">Cell membrane</location>
        <topology evidence="1">Multi-pass membrane protein</topology>
    </subcellularLocation>
</comment>
<feature type="transmembrane region" description="Helical" evidence="8">
    <location>
        <begin position="77"/>
        <end position="96"/>
    </location>
</feature>
<reference evidence="10" key="1">
    <citation type="journal article" date="2019" name="Int. J. Syst. Evol. Microbiol.">
        <title>The Global Catalogue of Microorganisms (GCM) 10K type strain sequencing project: providing services to taxonomists for standard genome sequencing and annotation.</title>
        <authorList>
            <consortium name="The Broad Institute Genomics Platform"/>
            <consortium name="The Broad Institute Genome Sequencing Center for Infectious Disease"/>
            <person name="Wu L."/>
            <person name="Ma J."/>
        </authorList>
    </citation>
    <scope>NUCLEOTIDE SEQUENCE [LARGE SCALE GENOMIC DNA]</scope>
    <source>
        <strain evidence="10">CECT 8531</strain>
    </source>
</reference>
<feature type="transmembrane region" description="Helical" evidence="8">
    <location>
        <begin position="294"/>
        <end position="311"/>
    </location>
</feature>
<dbReference type="SUPFAM" id="SSF81345">
    <property type="entry name" value="ABC transporter involved in vitamin B12 uptake, BtuC"/>
    <property type="match status" value="1"/>
</dbReference>
<evidence type="ECO:0000256" key="2">
    <source>
        <dbReference type="ARBA" id="ARBA00007935"/>
    </source>
</evidence>
<keyword evidence="4" id="KW-1003">Cell membrane</keyword>
<protein>
    <submittedName>
        <fullName evidence="9">FecCD family ABC transporter permease</fullName>
    </submittedName>
</protein>
<keyword evidence="3" id="KW-0813">Transport</keyword>
<dbReference type="InterPro" id="IPR000522">
    <property type="entry name" value="ABC_transptr_permease_BtuC"/>
</dbReference>
<dbReference type="EMBL" id="JBHSDH010000013">
    <property type="protein sequence ID" value="MFC4292645.1"/>
    <property type="molecule type" value="Genomic_DNA"/>
</dbReference>
<dbReference type="Pfam" id="PF01032">
    <property type="entry name" value="FecCD"/>
    <property type="match status" value="1"/>
</dbReference>
<evidence type="ECO:0000256" key="3">
    <source>
        <dbReference type="ARBA" id="ARBA00022448"/>
    </source>
</evidence>
<feature type="transmembrane region" description="Helical" evidence="8">
    <location>
        <begin position="102"/>
        <end position="123"/>
    </location>
</feature>
<gene>
    <name evidence="9" type="ORF">ACFOWX_09500</name>
</gene>
<dbReference type="InterPro" id="IPR037294">
    <property type="entry name" value="ABC_BtuC-like"/>
</dbReference>
<feature type="transmembrane region" description="Helical" evidence="8">
    <location>
        <begin position="179"/>
        <end position="200"/>
    </location>
</feature>
<comment type="caution">
    <text evidence="9">The sequence shown here is derived from an EMBL/GenBank/DDBJ whole genome shotgun (WGS) entry which is preliminary data.</text>
</comment>
<feature type="transmembrane region" description="Helical" evidence="8">
    <location>
        <begin position="130"/>
        <end position="159"/>
    </location>
</feature>
<dbReference type="RefSeq" id="WP_381423505.1">
    <property type="nucleotide sequence ID" value="NZ_JBHSDH010000013.1"/>
</dbReference>
<evidence type="ECO:0000313" key="10">
    <source>
        <dbReference type="Proteomes" id="UP001595887"/>
    </source>
</evidence>
<sequence>MKRIILLILLLAAFILSLSAGKIWISPAHWFAGGADGWIMAELRLPRAILGAAIGAVLGLSGAVLQGCLRNPLADPTVVGVSSSAAFGGVAAIFFGLAAWPYGIFICAMIGAGGAAALLAIMAGRGSGPLGFLLGGMVLSTLAGSLTAFLISISANPYATSEIVSWLMGALTDRSMDDVWRATPFMLVGALLLLITGRSLDALTLGEMGARSIGADLHRLRWMVIAGVAFTVGAAVAVSGVVGFVGLIVPHVMRYWFGERPSAILLPSAVGGAILTMTADALVRLAPGAGEIRLGIVMAVLGTPFFLAILLRQRAAHSIGGGFRDV</sequence>
<evidence type="ECO:0000256" key="4">
    <source>
        <dbReference type="ARBA" id="ARBA00022475"/>
    </source>
</evidence>
<dbReference type="PANTHER" id="PTHR30472">
    <property type="entry name" value="FERRIC ENTEROBACTIN TRANSPORT SYSTEM PERMEASE PROTEIN"/>
    <property type="match status" value="1"/>
</dbReference>
<evidence type="ECO:0000256" key="5">
    <source>
        <dbReference type="ARBA" id="ARBA00022692"/>
    </source>
</evidence>
<evidence type="ECO:0000256" key="8">
    <source>
        <dbReference type="SAM" id="Phobius"/>
    </source>
</evidence>
<feature type="transmembrane region" description="Helical" evidence="8">
    <location>
        <begin position="45"/>
        <end position="65"/>
    </location>
</feature>
<feature type="transmembrane region" description="Helical" evidence="8">
    <location>
        <begin position="261"/>
        <end position="282"/>
    </location>
</feature>
<dbReference type="CDD" id="cd06550">
    <property type="entry name" value="TM_ABC_iron-siderophores_like"/>
    <property type="match status" value="1"/>
</dbReference>
<feature type="transmembrane region" description="Helical" evidence="8">
    <location>
        <begin position="220"/>
        <end position="249"/>
    </location>
</feature>
<evidence type="ECO:0000256" key="1">
    <source>
        <dbReference type="ARBA" id="ARBA00004651"/>
    </source>
</evidence>
<evidence type="ECO:0000256" key="6">
    <source>
        <dbReference type="ARBA" id="ARBA00022989"/>
    </source>
</evidence>
<evidence type="ECO:0000313" key="9">
    <source>
        <dbReference type="EMBL" id="MFC4292645.1"/>
    </source>
</evidence>
<name>A0ABV8RJG2_9SPHN</name>
<dbReference type="PANTHER" id="PTHR30472:SF29">
    <property type="entry name" value="VITAMIN B12 IMPORT SYSTEM PERMEASE PROTEIN BTUC"/>
    <property type="match status" value="1"/>
</dbReference>
<dbReference type="Proteomes" id="UP001595887">
    <property type="component" value="Unassembled WGS sequence"/>
</dbReference>
<evidence type="ECO:0000256" key="7">
    <source>
        <dbReference type="ARBA" id="ARBA00023136"/>
    </source>
</evidence>
<comment type="similarity">
    <text evidence="2">Belongs to the binding-protein-dependent transport system permease family. FecCD subfamily.</text>
</comment>
<keyword evidence="5 8" id="KW-0812">Transmembrane</keyword>
<keyword evidence="10" id="KW-1185">Reference proteome</keyword>
<organism evidence="9 10">
    <name type="scientific">Sphingorhabdus arenilitoris</name>
    <dbReference type="NCBI Taxonomy" id="1490041"/>
    <lineage>
        <taxon>Bacteria</taxon>
        <taxon>Pseudomonadati</taxon>
        <taxon>Pseudomonadota</taxon>
        <taxon>Alphaproteobacteria</taxon>
        <taxon>Sphingomonadales</taxon>
        <taxon>Sphingomonadaceae</taxon>
        <taxon>Sphingorhabdus</taxon>
    </lineage>
</organism>
<keyword evidence="7 8" id="KW-0472">Membrane</keyword>
<dbReference type="Gene3D" id="1.10.3470.10">
    <property type="entry name" value="ABC transporter involved in vitamin B12 uptake, BtuC"/>
    <property type="match status" value="1"/>
</dbReference>